<feature type="transmembrane region" description="Helical" evidence="11">
    <location>
        <begin position="272"/>
        <end position="296"/>
    </location>
</feature>
<proteinExistence type="inferred from homology"/>
<keyword evidence="8 10" id="KW-0472">Membrane</keyword>
<dbReference type="InterPro" id="IPR003838">
    <property type="entry name" value="ABC3_permease_C"/>
</dbReference>
<dbReference type="Proteomes" id="UP000178448">
    <property type="component" value="Unassembled WGS sequence"/>
</dbReference>
<keyword evidence="7 11" id="KW-1133">Transmembrane helix</keyword>
<dbReference type="Pfam" id="PF02687">
    <property type="entry name" value="FtsX"/>
    <property type="match status" value="1"/>
</dbReference>
<dbReference type="PANTHER" id="PTHR47755:SF1">
    <property type="entry name" value="CELL DIVISION PROTEIN FTSX"/>
    <property type="match status" value="1"/>
</dbReference>
<evidence type="ECO:0000256" key="3">
    <source>
        <dbReference type="ARBA" id="ARBA00021907"/>
    </source>
</evidence>
<evidence type="ECO:0000256" key="10">
    <source>
        <dbReference type="PIRNR" id="PIRNR003097"/>
    </source>
</evidence>
<evidence type="ECO:0000256" key="7">
    <source>
        <dbReference type="ARBA" id="ARBA00022989"/>
    </source>
</evidence>
<feature type="domain" description="FtsX extracellular" evidence="13">
    <location>
        <begin position="54"/>
        <end position="144"/>
    </location>
</feature>
<accession>A0A1F5YMQ8</accession>
<dbReference type="Gene3D" id="3.30.70.3040">
    <property type="match status" value="1"/>
</dbReference>
<sequence length="299" mass="32511">MGVRSVTWKHIRRSPYQATTAVLTVFLTFLLGGFYFLATIASVFTLNYFEGKPQITVFFSDTAGQAEADKLKADLEHTGKVSSITYVSKEEALALYREQNKKDPLLLEMVTADILPASLEISARDPKFLSELEPVIKQAQGVEDTIYQKDVVDSLIAWTNAIRTIGGVLAGLLAVDAVLIIITVIGMKIALRKDEIEILKLVGASPWYIRMPFVLEGIVYGAAGAVGAWAVLTTLMVIFRDYILQFLGVIPAISTIMTNPAGLPFISGSGIFLGLMIVSGTILGLIGSIASVGRYLRFQ</sequence>
<feature type="transmembrane region" description="Helical" evidence="11">
    <location>
        <begin position="168"/>
        <end position="191"/>
    </location>
</feature>
<feature type="domain" description="ABC3 transporter permease C-terminal" evidence="12">
    <location>
        <begin position="168"/>
        <end position="294"/>
    </location>
</feature>
<dbReference type="GO" id="GO:0051301">
    <property type="term" value="P:cell division"/>
    <property type="evidence" value="ECO:0007669"/>
    <property type="project" value="UniProtKB-KW"/>
</dbReference>
<evidence type="ECO:0000259" key="12">
    <source>
        <dbReference type="Pfam" id="PF02687"/>
    </source>
</evidence>
<keyword evidence="9 10" id="KW-0131">Cell cycle</keyword>
<protein>
    <recommendedName>
        <fullName evidence="3 10">Cell division protein FtsX</fullName>
    </recommendedName>
</protein>
<evidence type="ECO:0000259" key="13">
    <source>
        <dbReference type="Pfam" id="PF18075"/>
    </source>
</evidence>
<dbReference type="AlphaFoldDB" id="A0A1F5YMQ8"/>
<dbReference type="InterPro" id="IPR004513">
    <property type="entry name" value="FtsX"/>
</dbReference>
<evidence type="ECO:0000313" key="14">
    <source>
        <dbReference type="EMBL" id="OGG01435.1"/>
    </source>
</evidence>
<evidence type="ECO:0000256" key="2">
    <source>
        <dbReference type="ARBA" id="ARBA00007379"/>
    </source>
</evidence>
<dbReference type="PIRSF" id="PIRSF003097">
    <property type="entry name" value="FtsX"/>
    <property type="match status" value="1"/>
</dbReference>
<reference evidence="14 15" key="1">
    <citation type="journal article" date="2016" name="Nat. Commun.">
        <title>Thousands of microbial genomes shed light on interconnected biogeochemical processes in an aquifer system.</title>
        <authorList>
            <person name="Anantharaman K."/>
            <person name="Brown C.T."/>
            <person name="Hug L.A."/>
            <person name="Sharon I."/>
            <person name="Castelle C.J."/>
            <person name="Probst A.J."/>
            <person name="Thomas B.C."/>
            <person name="Singh A."/>
            <person name="Wilkins M.J."/>
            <person name="Karaoz U."/>
            <person name="Brodie E.L."/>
            <person name="Williams K.H."/>
            <person name="Hubbard S.S."/>
            <person name="Banfield J.F."/>
        </authorList>
    </citation>
    <scope>NUCLEOTIDE SEQUENCE [LARGE SCALE GENOMIC DNA]</scope>
</reference>
<keyword evidence="4 10" id="KW-1003">Cell membrane</keyword>
<gene>
    <name evidence="14" type="ORF">A2Z33_02780</name>
</gene>
<evidence type="ECO:0000313" key="15">
    <source>
        <dbReference type="Proteomes" id="UP000178448"/>
    </source>
</evidence>
<dbReference type="PANTHER" id="PTHR47755">
    <property type="entry name" value="CELL DIVISION PROTEIN FTSX"/>
    <property type="match status" value="1"/>
</dbReference>
<evidence type="ECO:0000256" key="4">
    <source>
        <dbReference type="ARBA" id="ARBA00022475"/>
    </source>
</evidence>
<organism evidence="14 15">
    <name type="scientific">Candidatus Gottesmanbacteria bacterium RBG_16_52_11</name>
    <dbReference type="NCBI Taxonomy" id="1798374"/>
    <lineage>
        <taxon>Bacteria</taxon>
        <taxon>Candidatus Gottesmaniibacteriota</taxon>
    </lineage>
</organism>
<comment type="subcellular location">
    <subcellularLocation>
        <location evidence="1">Cell membrane</location>
        <topology evidence="1">Multi-pass membrane protein</topology>
    </subcellularLocation>
</comment>
<comment type="similarity">
    <text evidence="2 10">Belongs to the ABC-4 integral membrane protein family. FtsX subfamily.</text>
</comment>
<evidence type="ECO:0000256" key="8">
    <source>
        <dbReference type="ARBA" id="ARBA00023136"/>
    </source>
</evidence>
<evidence type="ECO:0000256" key="5">
    <source>
        <dbReference type="ARBA" id="ARBA00022618"/>
    </source>
</evidence>
<dbReference type="InterPro" id="IPR040690">
    <property type="entry name" value="FtsX_ECD"/>
</dbReference>
<comment type="caution">
    <text evidence="14">The sequence shown here is derived from an EMBL/GenBank/DDBJ whole genome shotgun (WGS) entry which is preliminary data.</text>
</comment>
<evidence type="ECO:0000256" key="9">
    <source>
        <dbReference type="ARBA" id="ARBA00023306"/>
    </source>
</evidence>
<dbReference type="Pfam" id="PF18075">
    <property type="entry name" value="FtsX_ECD"/>
    <property type="match status" value="1"/>
</dbReference>
<name>A0A1F5YMQ8_9BACT</name>
<feature type="transmembrane region" description="Helical" evidence="11">
    <location>
        <begin position="218"/>
        <end position="239"/>
    </location>
</feature>
<feature type="transmembrane region" description="Helical" evidence="11">
    <location>
        <begin position="20"/>
        <end position="49"/>
    </location>
</feature>
<evidence type="ECO:0000256" key="1">
    <source>
        <dbReference type="ARBA" id="ARBA00004651"/>
    </source>
</evidence>
<dbReference type="STRING" id="1798374.A2Z33_02780"/>
<keyword evidence="6 11" id="KW-0812">Transmembrane</keyword>
<dbReference type="EMBL" id="MFJD01000016">
    <property type="protein sequence ID" value="OGG01435.1"/>
    <property type="molecule type" value="Genomic_DNA"/>
</dbReference>
<dbReference type="GO" id="GO:0005886">
    <property type="term" value="C:plasma membrane"/>
    <property type="evidence" value="ECO:0007669"/>
    <property type="project" value="UniProtKB-SubCell"/>
</dbReference>
<evidence type="ECO:0000256" key="11">
    <source>
        <dbReference type="SAM" id="Phobius"/>
    </source>
</evidence>
<evidence type="ECO:0000256" key="6">
    <source>
        <dbReference type="ARBA" id="ARBA00022692"/>
    </source>
</evidence>
<keyword evidence="5 10" id="KW-0132">Cell division</keyword>